<evidence type="ECO:0000256" key="2">
    <source>
        <dbReference type="ARBA" id="ARBA00023015"/>
    </source>
</evidence>
<proteinExistence type="inferred from homology"/>
<reference evidence="6 7" key="1">
    <citation type="submission" date="2024-04" db="EMBL/GenBank/DDBJ databases">
        <title>Defined microbial consortia suppress multidrug-resistant proinflammatory Enterobacteriaceae via ecological control.</title>
        <authorList>
            <person name="Furuichi M."/>
            <person name="Kawaguchi T."/>
            <person name="Pust M."/>
            <person name="Yasuma K."/>
            <person name="Plichta D."/>
            <person name="Hasegawa N."/>
            <person name="Ohya T."/>
            <person name="Bhattarai S."/>
            <person name="Sasajima S."/>
            <person name="Aoto Y."/>
            <person name="Tuganbaev T."/>
            <person name="Yaginuma M."/>
            <person name="Ueda M."/>
            <person name="Okahashi N."/>
            <person name="Amafuji K."/>
            <person name="Kiridooshi Y."/>
            <person name="Sugita K."/>
            <person name="Strazar M."/>
            <person name="Skelly A."/>
            <person name="Suda W."/>
            <person name="Hattori M."/>
            <person name="Nakamoto N."/>
            <person name="Caballero S."/>
            <person name="Norman J."/>
            <person name="Olle B."/>
            <person name="Tanoue T."/>
            <person name="Arita M."/>
            <person name="Bucci V."/>
            <person name="Atarashi K."/>
            <person name="Xavier R."/>
            <person name="Honda K."/>
        </authorList>
    </citation>
    <scope>NUCLEOTIDE SEQUENCE [LARGE SCALE GENOMIC DNA]</scope>
    <source>
        <strain evidence="7">k04-0078-D8-1</strain>
    </source>
</reference>
<dbReference type="RefSeq" id="WP_390410260.1">
    <property type="nucleotide sequence ID" value="NZ_BAABYW010000002.1"/>
</dbReference>
<evidence type="ECO:0000256" key="3">
    <source>
        <dbReference type="ARBA" id="ARBA00023125"/>
    </source>
</evidence>
<dbReference type="InterPro" id="IPR036390">
    <property type="entry name" value="WH_DNA-bd_sf"/>
</dbReference>
<gene>
    <name evidence="6" type="ORF">K040078D81_57310</name>
</gene>
<sequence length="280" mass="31883">MESLELRIFREVAIAGSLSKAAENMCYVQSNITAHIQKLEKELGTVLFVRHNKGITLTRNGEKLLSYANSILDLIDKAKYEFQQDTHGLHIGATQTLAAYKLPLWLSHYQKYFPDVNVSVLTENQEQLVELVSHQVVDCAFVEKKYVSEQIQSIFSFDEELCLIAPVQSDEKLLRNSPIITNKIPTCPYRRILLEWAASQSSEMPKIIEFDTIEAIVHSVSLGMGISLLPYSTISNREEIAVFKPHNIKSLNINMVIQNGRRTENVYNFLKIISDYNTSE</sequence>
<evidence type="ECO:0000259" key="5">
    <source>
        <dbReference type="PROSITE" id="PS50931"/>
    </source>
</evidence>
<dbReference type="PROSITE" id="PS50931">
    <property type="entry name" value="HTH_LYSR"/>
    <property type="match status" value="1"/>
</dbReference>
<dbReference type="InterPro" id="IPR000847">
    <property type="entry name" value="LysR_HTH_N"/>
</dbReference>
<dbReference type="Gene3D" id="1.10.10.10">
    <property type="entry name" value="Winged helix-like DNA-binding domain superfamily/Winged helix DNA-binding domain"/>
    <property type="match status" value="1"/>
</dbReference>
<feature type="domain" description="HTH lysR-type" evidence="5">
    <location>
        <begin position="1"/>
        <end position="58"/>
    </location>
</feature>
<evidence type="ECO:0000256" key="4">
    <source>
        <dbReference type="ARBA" id="ARBA00023163"/>
    </source>
</evidence>
<organism evidence="6 7">
    <name type="scientific">Blautia hominis</name>
    <dbReference type="NCBI Taxonomy" id="2025493"/>
    <lineage>
        <taxon>Bacteria</taxon>
        <taxon>Bacillati</taxon>
        <taxon>Bacillota</taxon>
        <taxon>Clostridia</taxon>
        <taxon>Lachnospirales</taxon>
        <taxon>Lachnospiraceae</taxon>
        <taxon>Blautia</taxon>
    </lineage>
</organism>
<keyword evidence="3" id="KW-0238">DNA-binding</keyword>
<dbReference type="SUPFAM" id="SSF46785">
    <property type="entry name" value="Winged helix' DNA-binding domain"/>
    <property type="match status" value="1"/>
</dbReference>
<evidence type="ECO:0000313" key="6">
    <source>
        <dbReference type="EMBL" id="GAA6411614.1"/>
    </source>
</evidence>
<keyword evidence="4" id="KW-0804">Transcription</keyword>
<dbReference type="InterPro" id="IPR036388">
    <property type="entry name" value="WH-like_DNA-bd_sf"/>
</dbReference>
<dbReference type="Proteomes" id="UP001600943">
    <property type="component" value="Unassembled WGS sequence"/>
</dbReference>
<dbReference type="PANTHER" id="PTHR30126">
    <property type="entry name" value="HTH-TYPE TRANSCRIPTIONAL REGULATOR"/>
    <property type="match status" value="1"/>
</dbReference>
<evidence type="ECO:0000256" key="1">
    <source>
        <dbReference type="ARBA" id="ARBA00009437"/>
    </source>
</evidence>
<keyword evidence="7" id="KW-1185">Reference proteome</keyword>
<comment type="caution">
    <text evidence="6">The sequence shown here is derived from an EMBL/GenBank/DDBJ whole genome shotgun (WGS) entry which is preliminary data.</text>
</comment>
<accession>A0ABQ0BJJ5</accession>
<dbReference type="Pfam" id="PF00126">
    <property type="entry name" value="HTH_1"/>
    <property type="match status" value="1"/>
</dbReference>
<dbReference type="Pfam" id="PF03466">
    <property type="entry name" value="LysR_substrate"/>
    <property type="match status" value="1"/>
</dbReference>
<dbReference type="InterPro" id="IPR005119">
    <property type="entry name" value="LysR_subst-bd"/>
</dbReference>
<comment type="similarity">
    <text evidence="1">Belongs to the LysR transcriptional regulatory family.</text>
</comment>
<keyword evidence="2" id="KW-0805">Transcription regulation</keyword>
<dbReference type="SUPFAM" id="SSF53850">
    <property type="entry name" value="Periplasmic binding protein-like II"/>
    <property type="match status" value="1"/>
</dbReference>
<protein>
    <submittedName>
        <fullName evidence="6">LysR family transcriptional regulator</fullName>
    </submittedName>
</protein>
<dbReference type="Gene3D" id="3.40.190.290">
    <property type="match status" value="1"/>
</dbReference>
<name>A0ABQ0BJJ5_9FIRM</name>
<evidence type="ECO:0000313" key="7">
    <source>
        <dbReference type="Proteomes" id="UP001600943"/>
    </source>
</evidence>
<dbReference type="EMBL" id="BAABYW010000002">
    <property type="protein sequence ID" value="GAA6411614.1"/>
    <property type="molecule type" value="Genomic_DNA"/>
</dbReference>
<dbReference type="PANTHER" id="PTHR30126:SF40">
    <property type="entry name" value="HTH-TYPE TRANSCRIPTIONAL REGULATOR GLTR"/>
    <property type="match status" value="1"/>
</dbReference>